<feature type="transmembrane region" description="Helical" evidence="1">
    <location>
        <begin position="83"/>
        <end position="101"/>
    </location>
</feature>
<feature type="transmembrane region" description="Helical" evidence="1">
    <location>
        <begin position="136"/>
        <end position="159"/>
    </location>
</feature>
<protein>
    <submittedName>
        <fullName evidence="2">Uncharacterized protein</fullName>
    </submittedName>
</protein>
<organism evidence="2 3">
    <name type="scientific">Folsomia candida</name>
    <name type="common">Springtail</name>
    <dbReference type="NCBI Taxonomy" id="158441"/>
    <lineage>
        <taxon>Eukaryota</taxon>
        <taxon>Metazoa</taxon>
        <taxon>Ecdysozoa</taxon>
        <taxon>Arthropoda</taxon>
        <taxon>Hexapoda</taxon>
        <taxon>Collembola</taxon>
        <taxon>Entomobryomorpha</taxon>
        <taxon>Isotomoidea</taxon>
        <taxon>Isotomidae</taxon>
        <taxon>Proisotominae</taxon>
        <taxon>Folsomia</taxon>
    </lineage>
</organism>
<reference evidence="2 3" key="1">
    <citation type="submission" date="2015-12" db="EMBL/GenBank/DDBJ databases">
        <title>The genome of Folsomia candida.</title>
        <authorList>
            <person name="Faddeeva A."/>
            <person name="Derks M.F."/>
            <person name="Anvar Y."/>
            <person name="Smit S."/>
            <person name="Van Straalen N."/>
            <person name="Roelofs D."/>
        </authorList>
    </citation>
    <scope>NUCLEOTIDE SEQUENCE [LARGE SCALE GENOMIC DNA]</scope>
    <source>
        <strain evidence="2 3">VU population</strain>
        <tissue evidence="2">Whole body</tissue>
    </source>
</reference>
<name>A0A226F7N5_FOLCA</name>
<comment type="caution">
    <text evidence="2">The sequence shown here is derived from an EMBL/GenBank/DDBJ whole genome shotgun (WGS) entry which is preliminary data.</text>
</comment>
<accession>A0A226F7N5</accession>
<feature type="transmembrane region" description="Helical" evidence="1">
    <location>
        <begin position="44"/>
        <end position="63"/>
    </location>
</feature>
<keyword evidence="3" id="KW-1185">Reference proteome</keyword>
<proteinExistence type="predicted"/>
<dbReference type="EMBL" id="LNIX01000001">
    <property type="protein sequence ID" value="OXA64876.1"/>
    <property type="molecule type" value="Genomic_DNA"/>
</dbReference>
<dbReference type="AlphaFoldDB" id="A0A226F7N5"/>
<evidence type="ECO:0000313" key="2">
    <source>
        <dbReference type="EMBL" id="OXA64876.1"/>
    </source>
</evidence>
<dbReference type="Proteomes" id="UP000198287">
    <property type="component" value="Unassembled WGS sequence"/>
</dbReference>
<keyword evidence="1" id="KW-1133">Transmembrane helix</keyword>
<keyword evidence="1" id="KW-0812">Transmembrane</keyword>
<keyword evidence="1" id="KW-0472">Membrane</keyword>
<sequence>MAHATLFLCLLQFLGYIPISLKKLENPSQKHSRISKLLSLFRQYFPALTYSLISFSVVITFFYRYSSCPQSEILTILRSRGTFYFVLIFKCFSHLYCSSFVKLDMLVQSRKLARFWENFFTLTSQISGGNRYYKRFMIEFCLFFGIIGYWSLEMCYFAYNRLGNDY</sequence>
<gene>
    <name evidence="2" type="ORF">Fcan01_00259</name>
</gene>
<evidence type="ECO:0000256" key="1">
    <source>
        <dbReference type="SAM" id="Phobius"/>
    </source>
</evidence>
<evidence type="ECO:0000313" key="3">
    <source>
        <dbReference type="Proteomes" id="UP000198287"/>
    </source>
</evidence>